<dbReference type="EC" id="3.1.3.25" evidence="6"/>
<comment type="subcellular location">
    <subcellularLocation>
        <location evidence="3">Membrane</location>
        <topology evidence="3">Single-pass membrane protein</topology>
    </subcellularLocation>
</comment>
<evidence type="ECO:0000256" key="12">
    <source>
        <dbReference type="ARBA" id="ARBA00023136"/>
    </source>
</evidence>
<dbReference type="Proteomes" id="UP000270296">
    <property type="component" value="Unassembled WGS sequence"/>
</dbReference>
<keyword evidence="12" id="KW-0472">Membrane</keyword>
<dbReference type="Pfam" id="PF00459">
    <property type="entry name" value="Inositol_P"/>
    <property type="match status" value="1"/>
</dbReference>
<comment type="catalytic activity">
    <reaction evidence="1">
        <text>a myo-inositol phosphate + H2O = myo-inositol + phosphate</text>
        <dbReference type="Rhea" id="RHEA:24056"/>
        <dbReference type="ChEBI" id="CHEBI:15377"/>
        <dbReference type="ChEBI" id="CHEBI:17268"/>
        <dbReference type="ChEBI" id="CHEBI:43474"/>
        <dbReference type="ChEBI" id="CHEBI:84139"/>
        <dbReference type="EC" id="3.1.3.25"/>
    </reaction>
</comment>
<evidence type="ECO:0000256" key="8">
    <source>
        <dbReference type="ARBA" id="ARBA00022723"/>
    </source>
</evidence>
<reference evidence="17" key="1">
    <citation type="submission" date="2016-06" db="UniProtKB">
        <authorList>
            <consortium name="WormBaseParasite"/>
        </authorList>
    </citation>
    <scope>IDENTIFICATION</scope>
</reference>
<dbReference type="GO" id="GO:0052834">
    <property type="term" value="F:inositol monophosphate phosphatase activity"/>
    <property type="evidence" value="ECO:0007669"/>
    <property type="project" value="UniProtKB-EC"/>
</dbReference>
<evidence type="ECO:0000256" key="10">
    <source>
        <dbReference type="ARBA" id="ARBA00022842"/>
    </source>
</evidence>
<dbReference type="SUPFAM" id="SSF56655">
    <property type="entry name" value="Carbohydrate phosphatase"/>
    <property type="match status" value="1"/>
</dbReference>
<dbReference type="Gene3D" id="3.40.190.80">
    <property type="match status" value="1"/>
</dbReference>
<evidence type="ECO:0000256" key="13">
    <source>
        <dbReference type="ARBA" id="ARBA00042119"/>
    </source>
</evidence>
<reference evidence="15 16" key="2">
    <citation type="submission" date="2018-11" db="EMBL/GenBank/DDBJ databases">
        <authorList>
            <consortium name="Pathogen Informatics"/>
        </authorList>
    </citation>
    <scope>NUCLEOTIDE SEQUENCE [LARGE SCALE GENOMIC DNA]</scope>
</reference>
<comment type="pathway">
    <text evidence="4">Polyol metabolism; myo-inositol biosynthesis; myo-inositol from D-glucose 6-phosphate: step 2/2.</text>
</comment>
<gene>
    <name evidence="15" type="ORF">SBAD_LOCUS532</name>
</gene>
<dbReference type="PANTHER" id="PTHR43028:SF4">
    <property type="entry name" value="INOSITOL MONOPHOSPHATASE 3"/>
    <property type="match status" value="1"/>
</dbReference>
<dbReference type="GO" id="GO:0012505">
    <property type="term" value="C:endomembrane system"/>
    <property type="evidence" value="ECO:0007669"/>
    <property type="project" value="TreeGrafter"/>
</dbReference>
<comment type="similarity">
    <text evidence="5">Belongs to the inositol monophosphatase superfamily.</text>
</comment>
<comment type="cofactor">
    <cofactor evidence="2 14">
        <name>Mg(2+)</name>
        <dbReference type="ChEBI" id="CHEBI:18420"/>
    </cofactor>
</comment>
<sequence length="125" mass="13763">MKDEEKIAIVSRSHAGNVAAFLSNSSFERWKVVTAGGSGYKALRVLNGTANMYIHVTDIKLWDLCAPNAIIRAAKGWMTNLDGLDISFGSQGSTVNERGVLVTRSHHFYYLSKIIPHVDVLLSKN</sequence>
<keyword evidence="11" id="KW-1133">Transmembrane helix</keyword>
<evidence type="ECO:0000256" key="1">
    <source>
        <dbReference type="ARBA" id="ARBA00001033"/>
    </source>
</evidence>
<evidence type="ECO:0000256" key="9">
    <source>
        <dbReference type="ARBA" id="ARBA00022801"/>
    </source>
</evidence>
<keyword evidence="7" id="KW-0812">Transmembrane</keyword>
<evidence type="ECO:0000256" key="14">
    <source>
        <dbReference type="PIRSR" id="PIRSR600760-2"/>
    </source>
</evidence>
<dbReference type="EMBL" id="UZAM01001634">
    <property type="protein sequence ID" value="VDO84711.1"/>
    <property type="molecule type" value="Genomic_DNA"/>
</dbReference>
<proteinExistence type="inferred from homology"/>
<evidence type="ECO:0000313" key="16">
    <source>
        <dbReference type="Proteomes" id="UP000270296"/>
    </source>
</evidence>
<dbReference type="AlphaFoldDB" id="A0A183IA88"/>
<keyword evidence="16" id="KW-1185">Reference proteome</keyword>
<protein>
    <recommendedName>
        <fullName evidence="6">inositol-phosphate phosphatase</fullName>
        <ecNumber evidence="6">3.1.3.25</ecNumber>
    </recommendedName>
    <alternativeName>
        <fullName evidence="13">Myo-inositol monophosphatase A3</fullName>
    </alternativeName>
</protein>
<keyword evidence="8 14" id="KW-0479">Metal-binding</keyword>
<dbReference type="PANTHER" id="PTHR43028">
    <property type="entry name" value="3'(2'),5'-BISPHOSPHATE NUCLEOTIDASE 1"/>
    <property type="match status" value="1"/>
</dbReference>
<evidence type="ECO:0000313" key="17">
    <source>
        <dbReference type="WBParaSite" id="SBAD_0000055401-mRNA-1"/>
    </source>
</evidence>
<keyword evidence="9" id="KW-0378">Hydrolase</keyword>
<dbReference type="WBParaSite" id="SBAD_0000055401-mRNA-1">
    <property type="protein sequence ID" value="SBAD_0000055401-mRNA-1"/>
    <property type="gene ID" value="SBAD_0000055401"/>
</dbReference>
<evidence type="ECO:0000256" key="11">
    <source>
        <dbReference type="ARBA" id="ARBA00022989"/>
    </source>
</evidence>
<evidence type="ECO:0000256" key="4">
    <source>
        <dbReference type="ARBA" id="ARBA00005152"/>
    </source>
</evidence>
<dbReference type="GO" id="GO:0016020">
    <property type="term" value="C:membrane"/>
    <property type="evidence" value="ECO:0007669"/>
    <property type="project" value="UniProtKB-SubCell"/>
</dbReference>
<dbReference type="GO" id="GO:0046872">
    <property type="term" value="F:metal ion binding"/>
    <property type="evidence" value="ECO:0007669"/>
    <property type="project" value="UniProtKB-KW"/>
</dbReference>
<name>A0A183IA88_9BILA</name>
<dbReference type="GO" id="GO:0008254">
    <property type="term" value="F:3'-nucleotidase activity"/>
    <property type="evidence" value="ECO:0007669"/>
    <property type="project" value="TreeGrafter"/>
</dbReference>
<evidence type="ECO:0000256" key="6">
    <source>
        <dbReference type="ARBA" id="ARBA00013106"/>
    </source>
</evidence>
<evidence type="ECO:0000256" key="2">
    <source>
        <dbReference type="ARBA" id="ARBA00001946"/>
    </source>
</evidence>
<evidence type="ECO:0000256" key="3">
    <source>
        <dbReference type="ARBA" id="ARBA00004167"/>
    </source>
</evidence>
<dbReference type="InterPro" id="IPR000760">
    <property type="entry name" value="Inositol_monophosphatase-like"/>
</dbReference>
<dbReference type="OrthoDB" id="74460at2759"/>
<dbReference type="InterPro" id="IPR050725">
    <property type="entry name" value="CysQ/Inositol_MonoPase"/>
</dbReference>
<organism evidence="17">
    <name type="scientific">Soboliphyme baturini</name>
    <dbReference type="NCBI Taxonomy" id="241478"/>
    <lineage>
        <taxon>Eukaryota</taxon>
        <taxon>Metazoa</taxon>
        <taxon>Ecdysozoa</taxon>
        <taxon>Nematoda</taxon>
        <taxon>Enoplea</taxon>
        <taxon>Dorylaimia</taxon>
        <taxon>Dioctophymatida</taxon>
        <taxon>Dioctophymatoidea</taxon>
        <taxon>Soboliphymatidae</taxon>
        <taxon>Soboliphyme</taxon>
    </lineage>
</organism>
<evidence type="ECO:0000256" key="5">
    <source>
        <dbReference type="ARBA" id="ARBA00009759"/>
    </source>
</evidence>
<accession>A0A183IA88</accession>
<keyword evidence="10 14" id="KW-0460">Magnesium</keyword>
<evidence type="ECO:0000313" key="15">
    <source>
        <dbReference type="EMBL" id="VDO84711.1"/>
    </source>
</evidence>
<evidence type="ECO:0000256" key="7">
    <source>
        <dbReference type="ARBA" id="ARBA00022692"/>
    </source>
</evidence>
<feature type="binding site" evidence="14">
    <location>
        <position position="63"/>
    </location>
    <ligand>
        <name>Mg(2+)</name>
        <dbReference type="ChEBI" id="CHEBI:18420"/>
        <label>1</label>
        <note>catalytic</note>
    </ligand>
</feature>